<accession>A0A6J4J1S4</accession>
<feature type="non-terminal residue" evidence="2">
    <location>
        <position position="51"/>
    </location>
</feature>
<proteinExistence type="predicted"/>
<sequence>GVAHRGALPALAGHHASQVAAGRSSPGRHRPGFQRAQPVPRRYPSGHAPTL</sequence>
<feature type="non-terminal residue" evidence="2">
    <location>
        <position position="1"/>
    </location>
</feature>
<reference evidence="2" key="1">
    <citation type="submission" date="2020-02" db="EMBL/GenBank/DDBJ databases">
        <authorList>
            <person name="Meier V. D."/>
        </authorList>
    </citation>
    <scope>NUCLEOTIDE SEQUENCE</scope>
    <source>
        <strain evidence="2">AVDCRST_MAG76</strain>
    </source>
</reference>
<dbReference type="EMBL" id="CADCSZ010000189">
    <property type="protein sequence ID" value="CAA9267156.1"/>
    <property type="molecule type" value="Genomic_DNA"/>
</dbReference>
<name>A0A6J4J1S4_9ACTN</name>
<gene>
    <name evidence="2" type="ORF">AVDCRST_MAG76-3143</name>
</gene>
<organism evidence="2">
    <name type="scientific">uncultured Acidimicrobiales bacterium</name>
    <dbReference type="NCBI Taxonomy" id="310071"/>
    <lineage>
        <taxon>Bacteria</taxon>
        <taxon>Bacillati</taxon>
        <taxon>Actinomycetota</taxon>
        <taxon>Acidimicrobiia</taxon>
        <taxon>Acidimicrobiales</taxon>
        <taxon>environmental samples</taxon>
    </lineage>
</organism>
<protein>
    <submittedName>
        <fullName evidence="2">Uncharacterized protein</fullName>
    </submittedName>
</protein>
<dbReference type="AlphaFoldDB" id="A0A6J4J1S4"/>
<evidence type="ECO:0000313" key="2">
    <source>
        <dbReference type="EMBL" id="CAA9267156.1"/>
    </source>
</evidence>
<evidence type="ECO:0000256" key="1">
    <source>
        <dbReference type="SAM" id="MobiDB-lite"/>
    </source>
</evidence>
<feature type="region of interest" description="Disordered" evidence="1">
    <location>
        <begin position="1"/>
        <end position="51"/>
    </location>
</feature>